<dbReference type="Gene3D" id="2.40.30.20">
    <property type="match status" value="2"/>
</dbReference>
<dbReference type="InterPro" id="IPR001783">
    <property type="entry name" value="Lumazine-bd"/>
</dbReference>
<comment type="subunit">
    <text evidence="4">Homotrimer.</text>
</comment>
<organism evidence="13 14">
    <name type="scientific">Salibacterium salarium</name>
    <dbReference type="NCBI Taxonomy" id="284579"/>
    <lineage>
        <taxon>Bacteria</taxon>
        <taxon>Bacillati</taxon>
        <taxon>Bacillota</taxon>
        <taxon>Bacilli</taxon>
        <taxon>Bacillales</taxon>
        <taxon>Bacillaceae</taxon>
    </lineage>
</organism>
<dbReference type="EMBL" id="RBVX01000003">
    <property type="protein sequence ID" value="RSL34622.1"/>
    <property type="molecule type" value="Genomic_DNA"/>
</dbReference>
<evidence type="ECO:0000259" key="12">
    <source>
        <dbReference type="PROSITE" id="PS51177"/>
    </source>
</evidence>
<evidence type="ECO:0000256" key="10">
    <source>
        <dbReference type="NCBIfam" id="TIGR00187"/>
    </source>
</evidence>
<dbReference type="OrthoDB" id="9788537at2"/>
<keyword evidence="14" id="KW-1185">Reference proteome</keyword>
<feature type="domain" description="Lumazine-binding" evidence="12">
    <location>
        <begin position="97"/>
        <end position="195"/>
    </location>
</feature>
<dbReference type="PANTHER" id="PTHR21098">
    <property type="entry name" value="RIBOFLAVIN SYNTHASE ALPHA CHAIN"/>
    <property type="match status" value="1"/>
</dbReference>
<dbReference type="PROSITE" id="PS51177">
    <property type="entry name" value="LUMAZINE_BIND"/>
    <property type="match status" value="2"/>
</dbReference>
<dbReference type="NCBIfam" id="NF006767">
    <property type="entry name" value="PRK09289.1"/>
    <property type="match status" value="1"/>
</dbReference>
<evidence type="ECO:0000256" key="3">
    <source>
        <dbReference type="ARBA" id="ARBA00004887"/>
    </source>
</evidence>
<comment type="catalytic activity">
    <reaction evidence="1">
        <text>2 6,7-dimethyl-8-(1-D-ribityl)lumazine + H(+) = 5-amino-6-(D-ribitylamino)uracil + riboflavin</text>
        <dbReference type="Rhea" id="RHEA:20772"/>
        <dbReference type="ChEBI" id="CHEBI:15378"/>
        <dbReference type="ChEBI" id="CHEBI:15934"/>
        <dbReference type="ChEBI" id="CHEBI:57986"/>
        <dbReference type="ChEBI" id="CHEBI:58201"/>
        <dbReference type="EC" id="2.5.1.9"/>
    </reaction>
</comment>
<evidence type="ECO:0000256" key="5">
    <source>
        <dbReference type="ARBA" id="ARBA00012827"/>
    </source>
</evidence>
<comment type="caution">
    <text evidence="13">The sequence shown here is derived from an EMBL/GenBank/DDBJ whole genome shotgun (WGS) entry which is preliminary data.</text>
</comment>
<dbReference type="GO" id="GO:0004746">
    <property type="term" value="F:riboflavin synthase activity"/>
    <property type="evidence" value="ECO:0007669"/>
    <property type="project" value="UniProtKB-UniRule"/>
</dbReference>
<dbReference type="PIRSF" id="PIRSF000498">
    <property type="entry name" value="Riboflavin_syn_A"/>
    <property type="match status" value="1"/>
</dbReference>
<evidence type="ECO:0000256" key="9">
    <source>
        <dbReference type="ARBA" id="ARBA00022737"/>
    </source>
</evidence>
<feature type="repeat" description="Lumazine-binding" evidence="11">
    <location>
        <begin position="97"/>
        <end position="195"/>
    </location>
</feature>
<evidence type="ECO:0000256" key="6">
    <source>
        <dbReference type="ARBA" id="ARBA00013950"/>
    </source>
</evidence>
<dbReference type="InterPro" id="IPR023366">
    <property type="entry name" value="ATP_synth_asu-like_sf"/>
</dbReference>
<dbReference type="NCBIfam" id="TIGR00187">
    <property type="entry name" value="ribE"/>
    <property type="match status" value="1"/>
</dbReference>
<feature type="domain" description="Lumazine-binding" evidence="12">
    <location>
        <begin position="1"/>
        <end position="96"/>
    </location>
</feature>
<dbReference type="FunFam" id="2.40.30.20:FF:000003">
    <property type="entry name" value="Riboflavin synthase, alpha subunit"/>
    <property type="match status" value="1"/>
</dbReference>
<evidence type="ECO:0000313" key="13">
    <source>
        <dbReference type="EMBL" id="RSL34622.1"/>
    </source>
</evidence>
<gene>
    <name evidence="13" type="primary">ribE</name>
    <name evidence="13" type="ORF">D7Z54_05640</name>
</gene>
<dbReference type="FunFam" id="2.40.30.20:FF:000004">
    <property type="entry name" value="Riboflavin synthase, alpha subunit"/>
    <property type="match status" value="1"/>
</dbReference>
<proteinExistence type="predicted"/>
<dbReference type="SUPFAM" id="SSF63380">
    <property type="entry name" value="Riboflavin synthase domain-like"/>
    <property type="match status" value="2"/>
</dbReference>
<evidence type="ECO:0000256" key="11">
    <source>
        <dbReference type="PROSITE-ProRule" id="PRU00524"/>
    </source>
</evidence>
<dbReference type="InterPro" id="IPR017938">
    <property type="entry name" value="Riboflavin_synthase-like_b-brl"/>
</dbReference>
<evidence type="ECO:0000256" key="2">
    <source>
        <dbReference type="ARBA" id="ARBA00002803"/>
    </source>
</evidence>
<accession>A0A428N8A1</accession>
<dbReference type="CDD" id="cd00402">
    <property type="entry name" value="Riboflavin_synthase_like"/>
    <property type="match status" value="1"/>
</dbReference>
<dbReference type="RefSeq" id="WP_125554853.1">
    <property type="nucleotide sequence ID" value="NZ_RBVX01000003.1"/>
</dbReference>
<name>A0A428N8A1_9BACI</name>
<evidence type="ECO:0000256" key="8">
    <source>
        <dbReference type="ARBA" id="ARBA00022679"/>
    </source>
</evidence>
<evidence type="ECO:0000256" key="7">
    <source>
        <dbReference type="ARBA" id="ARBA00022619"/>
    </source>
</evidence>
<protein>
    <recommendedName>
        <fullName evidence="6 10">Riboflavin synthase</fullName>
        <ecNumber evidence="5 10">2.5.1.9</ecNumber>
    </recommendedName>
</protein>
<evidence type="ECO:0000256" key="1">
    <source>
        <dbReference type="ARBA" id="ARBA00000968"/>
    </source>
</evidence>
<evidence type="ECO:0000313" key="14">
    <source>
        <dbReference type="Proteomes" id="UP000275076"/>
    </source>
</evidence>
<feature type="repeat" description="Lumazine-binding" evidence="11">
    <location>
        <begin position="1"/>
        <end position="96"/>
    </location>
</feature>
<dbReference type="PANTHER" id="PTHR21098:SF12">
    <property type="entry name" value="RIBOFLAVIN SYNTHASE"/>
    <property type="match status" value="1"/>
</dbReference>
<dbReference type="GO" id="GO:0009231">
    <property type="term" value="P:riboflavin biosynthetic process"/>
    <property type="evidence" value="ECO:0007669"/>
    <property type="project" value="UniProtKB-KW"/>
</dbReference>
<sequence>MFTGIIEEKANVLKMNKTSDTMVLTLKAKDIISGIALGDSISVNGVCLTVTSFDEESFTVDVMPETMTATSLKKLKEGAAVNVERAMPADGRFGGHFVSGHVDALGTISSMVPYENAYYVDITVPENLMPYMMLKGSVAVDGISLTIFGVDDNSHSFTISLIPHTWEETIISEKAPGDPVNIETDMLIKYTDRLLNTRYHSSAEGINEQKLKENGFM</sequence>
<evidence type="ECO:0000256" key="4">
    <source>
        <dbReference type="ARBA" id="ARBA00011233"/>
    </source>
</evidence>
<keyword evidence="7" id="KW-0686">Riboflavin biosynthesis</keyword>
<keyword evidence="8 13" id="KW-0808">Transferase</keyword>
<comment type="function">
    <text evidence="2">Catalyzes the dismutation of two molecules of 6,7-dimethyl-8-ribityllumazine, resulting in the formation of riboflavin and 5-amino-6-(D-ribitylamino)uracil.</text>
</comment>
<keyword evidence="9" id="KW-0677">Repeat</keyword>
<comment type="pathway">
    <text evidence="3">Cofactor biosynthesis; riboflavin biosynthesis; riboflavin from 2-hydroxy-3-oxobutyl phosphate and 5-amino-6-(D-ribitylamino)uracil: step 2/2.</text>
</comment>
<dbReference type="NCBIfam" id="NF009566">
    <property type="entry name" value="PRK13020.1"/>
    <property type="match status" value="1"/>
</dbReference>
<reference evidence="13 14" key="1">
    <citation type="submission" date="2018-10" db="EMBL/GenBank/DDBJ databases">
        <title>Draft genome sequence of Bacillus salarius IM0101, isolated from a hypersaline soil in Inner Mongolia, China.</title>
        <authorList>
            <person name="Yamprayoonswat W."/>
            <person name="Boonvisut S."/>
            <person name="Jumpathong W."/>
            <person name="Sittihan S."/>
            <person name="Ruangsuj P."/>
            <person name="Wanthongcharoen S."/>
            <person name="Thongpramul N."/>
            <person name="Pimmason S."/>
            <person name="Yu B."/>
            <person name="Yasawong M."/>
        </authorList>
    </citation>
    <scope>NUCLEOTIDE SEQUENCE [LARGE SCALE GENOMIC DNA]</scope>
    <source>
        <strain evidence="13 14">IM0101</strain>
    </source>
</reference>
<dbReference type="EC" id="2.5.1.9" evidence="5 10"/>
<dbReference type="Pfam" id="PF00677">
    <property type="entry name" value="Lum_binding"/>
    <property type="match status" value="2"/>
</dbReference>
<dbReference type="InterPro" id="IPR026017">
    <property type="entry name" value="Lumazine-bd_dom"/>
</dbReference>
<dbReference type="AlphaFoldDB" id="A0A428N8A1"/>
<dbReference type="Proteomes" id="UP000275076">
    <property type="component" value="Unassembled WGS sequence"/>
</dbReference>